<protein>
    <submittedName>
        <fullName evidence="2">Uncharacterized protein</fullName>
    </submittedName>
</protein>
<dbReference type="PROSITE" id="PS50005">
    <property type="entry name" value="TPR"/>
    <property type="match status" value="1"/>
</dbReference>
<name>A0A6G1VLV4_9BACT</name>
<dbReference type="AlphaFoldDB" id="A0A6G1VLV4"/>
<keyword evidence="1" id="KW-0802">TPR repeat</keyword>
<dbReference type="RefSeq" id="WP_153091959.1">
    <property type="nucleotide sequence ID" value="NZ_VZAH01000086.1"/>
</dbReference>
<dbReference type="EMBL" id="VZAH01000086">
    <property type="protein sequence ID" value="MQP14546.1"/>
    <property type="molecule type" value="Genomic_DNA"/>
</dbReference>
<dbReference type="Gene3D" id="1.25.40.10">
    <property type="entry name" value="Tetratricopeptide repeat domain"/>
    <property type="match status" value="1"/>
</dbReference>
<evidence type="ECO:0000256" key="1">
    <source>
        <dbReference type="PROSITE-ProRule" id="PRU00339"/>
    </source>
</evidence>
<gene>
    <name evidence="2" type="ORF">F7D25_09015</name>
</gene>
<reference evidence="2 3" key="1">
    <citation type="submission" date="2019-09" db="EMBL/GenBank/DDBJ databases">
        <title>Distinct polysaccharide growth profiles of human intestinal Prevotella copri isolates.</title>
        <authorList>
            <person name="Fehlner-Peach H."/>
            <person name="Magnabosco C."/>
            <person name="Raghavan V."/>
            <person name="Scher J.U."/>
            <person name="Tett A."/>
            <person name="Cox L.M."/>
            <person name="Gottsegen C."/>
            <person name="Watters A."/>
            <person name="Wiltshire- Gordon J.D."/>
            <person name="Segata N."/>
            <person name="Bonneau R."/>
            <person name="Littman D.R."/>
        </authorList>
    </citation>
    <scope>NUCLEOTIDE SEQUENCE [LARGE SCALE GENOMIC DNA]</scope>
    <source>
        <strain evidence="3">iAA917</strain>
    </source>
</reference>
<dbReference type="Proteomes" id="UP000477980">
    <property type="component" value="Unassembled WGS sequence"/>
</dbReference>
<proteinExistence type="predicted"/>
<feature type="repeat" description="TPR" evidence="1">
    <location>
        <begin position="41"/>
        <end position="74"/>
    </location>
</feature>
<accession>A0A6G1VLV4</accession>
<dbReference type="OrthoDB" id="1523851at2"/>
<dbReference type="InterPro" id="IPR019734">
    <property type="entry name" value="TPR_rpt"/>
</dbReference>
<dbReference type="SUPFAM" id="SSF48452">
    <property type="entry name" value="TPR-like"/>
    <property type="match status" value="1"/>
</dbReference>
<comment type="caution">
    <text evidence="2">The sequence shown here is derived from an EMBL/GenBank/DDBJ whole genome shotgun (WGS) entry which is preliminary data.</text>
</comment>
<sequence length="91" mass="10202">MMDLNDMNPVLLVAALTQQIAEQEKRAAACSEDAENKAALSKNLLRRGNLLIQMGDKEGAGKDMQRYLQLNPEKIEELTGEFKAEGREHCR</sequence>
<evidence type="ECO:0000313" key="3">
    <source>
        <dbReference type="Proteomes" id="UP000477980"/>
    </source>
</evidence>
<dbReference type="InterPro" id="IPR011990">
    <property type="entry name" value="TPR-like_helical_dom_sf"/>
</dbReference>
<evidence type="ECO:0000313" key="2">
    <source>
        <dbReference type="EMBL" id="MQP14546.1"/>
    </source>
</evidence>
<organism evidence="2 3">
    <name type="scientific">Segatella copri</name>
    <dbReference type="NCBI Taxonomy" id="165179"/>
    <lineage>
        <taxon>Bacteria</taxon>
        <taxon>Pseudomonadati</taxon>
        <taxon>Bacteroidota</taxon>
        <taxon>Bacteroidia</taxon>
        <taxon>Bacteroidales</taxon>
        <taxon>Prevotellaceae</taxon>
        <taxon>Segatella</taxon>
    </lineage>
</organism>